<dbReference type="Gene3D" id="1.10.10.10">
    <property type="entry name" value="Winged helix-like DNA-binding domain superfamily/Winged helix DNA-binding domain"/>
    <property type="match status" value="1"/>
</dbReference>
<keyword evidence="1" id="KW-0805">Transcription regulation</keyword>
<gene>
    <name evidence="5" type="ORF">SAMN04487944_1161</name>
</gene>
<keyword evidence="5" id="KW-0396">Initiation factor</keyword>
<evidence type="ECO:0000256" key="1">
    <source>
        <dbReference type="ARBA" id="ARBA00023015"/>
    </source>
</evidence>
<dbReference type="Proteomes" id="UP000199687">
    <property type="component" value="Unassembled WGS sequence"/>
</dbReference>
<feature type="compositionally biased region" description="Polar residues" evidence="3">
    <location>
        <begin position="37"/>
        <end position="47"/>
    </location>
</feature>
<evidence type="ECO:0000259" key="4">
    <source>
        <dbReference type="Pfam" id="PF08769"/>
    </source>
</evidence>
<protein>
    <submittedName>
        <fullName evidence="5">Sporulation initiation factor Spo0A C terminal</fullName>
    </submittedName>
</protein>
<dbReference type="GO" id="GO:0005737">
    <property type="term" value="C:cytoplasm"/>
    <property type="evidence" value="ECO:0007669"/>
    <property type="project" value="InterPro"/>
</dbReference>
<dbReference type="GO" id="GO:0005509">
    <property type="term" value="F:calcium ion binding"/>
    <property type="evidence" value="ECO:0007669"/>
    <property type="project" value="InterPro"/>
</dbReference>
<accession>A0A1H9U522</accession>
<dbReference type="RefSeq" id="WP_089742416.1">
    <property type="nucleotide sequence ID" value="NZ_FOGL01000016.1"/>
</dbReference>
<dbReference type="GO" id="GO:0003677">
    <property type="term" value="F:DNA binding"/>
    <property type="evidence" value="ECO:0007669"/>
    <property type="project" value="InterPro"/>
</dbReference>
<dbReference type="InterPro" id="IPR036388">
    <property type="entry name" value="WH-like_DNA-bd_sf"/>
</dbReference>
<evidence type="ECO:0000256" key="3">
    <source>
        <dbReference type="SAM" id="MobiDB-lite"/>
    </source>
</evidence>
<evidence type="ECO:0000313" key="5">
    <source>
        <dbReference type="EMBL" id="SES04264.1"/>
    </source>
</evidence>
<dbReference type="InterPro" id="IPR016032">
    <property type="entry name" value="Sig_transdc_resp-reg_C-effctor"/>
</dbReference>
<dbReference type="SUPFAM" id="SSF46894">
    <property type="entry name" value="C-terminal effector domain of the bipartite response regulators"/>
    <property type="match status" value="1"/>
</dbReference>
<dbReference type="STRING" id="531814.SAMN04487944_1161"/>
<dbReference type="EMBL" id="FOGL01000016">
    <property type="protein sequence ID" value="SES04264.1"/>
    <property type="molecule type" value="Genomic_DNA"/>
</dbReference>
<feature type="region of interest" description="Disordered" evidence="3">
    <location>
        <begin position="20"/>
        <end position="47"/>
    </location>
</feature>
<sequence>MQSKQLEEMVQTLLNEQQQLKQEMEELKQNAAESEARNSNSPENNEINLEEKITELIQNTGITMHIKGYKYLSEAVQITYYRNDLLGEVTKVLYPLLANMFNTTASRVERAIRHAVEVAWSRGNREFWSTGYFSKEKPGNAELIGILVNQIKADIPSIENEEQKRGEIQRQIDYIKDKKNQKQEKLSLSNNSPVLTDIDDSELAKEAERVIGVCQRNTEKFQSHVPCDKNKAIAYIGFMDENIASLQTMVNYSHHLPPLRVA</sequence>
<name>A0A1H9U522_9BACI</name>
<dbReference type="GO" id="GO:0003743">
    <property type="term" value="F:translation initiation factor activity"/>
    <property type="evidence" value="ECO:0007669"/>
    <property type="project" value="UniProtKB-KW"/>
</dbReference>
<keyword evidence="5" id="KW-0648">Protein biosynthesis</keyword>
<keyword evidence="2" id="KW-0804">Transcription</keyword>
<dbReference type="Pfam" id="PF08769">
    <property type="entry name" value="Spo0A_C"/>
    <property type="match status" value="1"/>
</dbReference>
<evidence type="ECO:0000313" key="6">
    <source>
        <dbReference type="Proteomes" id="UP000199687"/>
    </source>
</evidence>
<dbReference type="AlphaFoldDB" id="A0A1H9U522"/>
<dbReference type="GO" id="GO:0042173">
    <property type="term" value="P:regulation of sporulation resulting in formation of a cellular spore"/>
    <property type="evidence" value="ECO:0007669"/>
    <property type="project" value="InterPro"/>
</dbReference>
<dbReference type="GO" id="GO:0003700">
    <property type="term" value="F:DNA-binding transcription factor activity"/>
    <property type="evidence" value="ECO:0007669"/>
    <property type="project" value="InterPro"/>
</dbReference>
<keyword evidence="6" id="KW-1185">Reference proteome</keyword>
<evidence type="ECO:0000256" key="2">
    <source>
        <dbReference type="ARBA" id="ARBA00023163"/>
    </source>
</evidence>
<dbReference type="InterPro" id="IPR014879">
    <property type="entry name" value="Spo0A_C"/>
</dbReference>
<proteinExistence type="predicted"/>
<reference evidence="5 6" key="1">
    <citation type="submission" date="2016-10" db="EMBL/GenBank/DDBJ databases">
        <authorList>
            <person name="de Groot N.N."/>
        </authorList>
    </citation>
    <scope>NUCLEOTIDE SEQUENCE [LARGE SCALE GENOMIC DNA]</scope>
    <source>
        <strain evidence="5 6">CGMCC 1.7727</strain>
    </source>
</reference>
<dbReference type="OrthoDB" id="9793299at2"/>
<organism evidence="5 6">
    <name type="scientific">Gracilibacillus ureilyticus</name>
    <dbReference type="NCBI Taxonomy" id="531814"/>
    <lineage>
        <taxon>Bacteria</taxon>
        <taxon>Bacillati</taxon>
        <taxon>Bacillota</taxon>
        <taxon>Bacilli</taxon>
        <taxon>Bacillales</taxon>
        <taxon>Bacillaceae</taxon>
        <taxon>Gracilibacillus</taxon>
    </lineage>
</organism>
<feature type="domain" description="Sporulation initiation factor Spo0A C-terminal" evidence="4">
    <location>
        <begin position="53"/>
        <end position="151"/>
    </location>
</feature>